<evidence type="ECO:0000259" key="1">
    <source>
        <dbReference type="Pfam" id="PF00117"/>
    </source>
</evidence>
<accession>A0A2N9L7R5</accession>
<dbReference type="PROSITE" id="PS51273">
    <property type="entry name" value="GATASE_TYPE_1"/>
    <property type="match status" value="1"/>
</dbReference>
<feature type="domain" description="Glutamine amidotransferase" evidence="1">
    <location>
        <begin position="47"/>
        <end position="186"/>
    </location>
</feature>
<name>A0A2N9L7R5_9BACT</name>
<evidence type="ECO:0000313" key="2">
    <source>
        <dbReference type="EMBL" id="SPE19271.1"/>
    </source>
</evidence>
<dbReference type="InterPro" id="IPR044992">
    <property type="entry name" value="ChyE-like"/>
</dbReference>
<organism evidence="2 3">
    <name type="scientific">Candidatus Sulfuritelmatomonas gaucii</name>
    <dbReference type="NCBI Taxonomy" id="2043161"/>
    <lineage>
        <taxon>Bacteria</taxon>
        <taxon>Pseudomonadati</taxon>
        <taxon>Acidobacteriota</taxon>
        <taxon>Terriglobia</taxon>
        <taxon>Terriglobales</taxon>
        <taxon>Acidobacteriaceae</taxon>
        <taxon>Candidatus Sulfuritelmatomonas</taxon>
    </lineage>
</organism>
<dbReference type="PANTHER" id="PTHR42695">
    <property type="entry name" value="GLUTAMINE AMIDOTRANSFERASE YLR126C-RELATED"/>
    <property type="match status" value="1"/>
</dbReference>
<evidence type="ECO:0000313" key="3">
    <source>
        <dbReference type="Proteomes" id="UP000239735"/>
    </source>
</evidence>
<dbReference type="NCBIfam" id="NF005458">
    <property type="entry name" value="PRK07053.1"/>
    <property type="match status" value="1"/>
</dbReference>
<dbReference type="SUPFAM" id="SSF52317">
    <property type="entry name" value="Class I glutamine amidotransferase-like"/>
    <property type="match status" value="1"/>
</dbReference>
<dbReference type="AlphaFoldDB" id="A0A2N9L7R5"/>
<dbReference type="GO" id="GO:0005829">
    <property type="term" value="C:cytosol"/>
    <property type="evidence" value="ECO:0007669"/>
    <property type="project" value="TreeGrafter"/>
</dbReference>
<reference evidence="3" key="1">
    <citation type="submission" date="2018-02" db="EMBL/GenBank/DDBJ databases">
        <authorList>
            <person name="Hausmann B."/>
        </authorList>
    </citation>
    <scope>NUCLEOTIDE SEQUENCE [LARGE SCALE GENOMIC DNA]</scope>
    <source>
        <strain evidence="3">Peat soil MAG SbA5</strain>
    </source>
</reference>
<dbReference type="PANTHER" id="PTHR42695:SF5">
    <property type="entry name" value="GLUTAMINE AMIDOTRANSFERASE YLR126C-RELATED"/>
    <property type="match status" value="1"/>
</dbReference>
<dbReference type="InterPro" id="IPR017926">
    <property type="entry name" value="GATASE"/>
</dbReference>
<dbReference type="EMBL" id="OKRB01000078">
    <property type="protein sequence ID" value="SPE19271.1"/>
    <property type="molecule type" value="Genomic_DNA"/>
</dbReference>
<sequence>MPVHALKAVVFTHLPFEDLGSLRPVLDRRGFAIETVDLATARFPLPQAEHSDLLVVMGGPIGVYDAGDYPYVAAEIESLRRRLSAHRPTLGICLGAQLMVAALGARVYPGSNGSEIGWFPIQPGSQPASAWFAPLLVRDLHVFHWHGDTFDLPAGALHLARTELYENQAFAVGRHALALKFHPEVTELGLEQWYVGHACELREKGISVPQLRANAHRYAPALAQAAGQFWNLWLDYIL</sequence>
<gene>
    <name evidence="2" type="ORF">SBA5_220117</name>
</gene>
<dbReference type="Gene3D" id="3.40.50.880">
    <property type="match status" value="1"/>
</dbReference>
<dbReference type="OrthoDB" id="9813383at2"/>
<dbReference type="Proteomes" id="UP000239735">
    <property type="component" value="Unassembled WGS sequence"/>
</dbReference>
<protein>
    <submittedName>
        <fullName evidence="2">GMP synthase family protein</fullName>
    </submittedName>
</protein>
<dbReference type="CDD" id="cd01741">
    <property type="entry name" value="GATase1_1"/>
    <property type="match status" value="1"/>
</dbReference>
<dbReference type="InterPro" id="IPR029062">
    <property type="entry name" value="Class_I_gatase-like"/>
</dbReference>
<dbReference type="Pfam" id="PF00117">
    <property type="entry name" value="GATase"/>
    <property type="match status" value="1"/>
</dbReference>
<proteinExistence type="predicted"/>